<comment type="subcellular location">
    <subcellularLocation>
        <location evidence="1">Cytoplasm</location>
    </subcellularLocation>
</comment>
<name>A0A6G4UD40_9ACTN</name>
<dbReference type="GO" id="GO:0016301">
    <property type="term" value="F:kinase activity"/>
    <property type="evidence" value="ECO:0007669"/>
    <property type="project" value="UniProtKB-KW"/>
</dbReference>
<feature type="domain" description="PTS EIIA type-2" evidence="11">
    <location>
        <begin position="6"/>
        <end position="65"/>
    </location>
</feature>
<sequence length="65" mass="6809">MATLSELLPVAAIRLDVPAADWREAVSAAGDLMTATGSTTDDYTTEMLENVEQNGPYIVIAPGLA</sequence>
<evidence type="ECO:0000256" key="1">
    <source>
        <dbReference type="ARBA" id="ARBA00004496"/>
    </source>
</evidence>
<organism evidence="12 13">
    <name type="scientific">Streptomyces coryli</name>
    <dbReference type="NCBI Taxonomy" id="1128680"/>
    <lineage>
        <taxon>Bacteria</taxon>
        <taxon>Bacillati</taxon>
        <taxon>Actinomycetota</taxon>
        <taxon>Actinomycetes</taxon>
        <taxon>Kitasatosporales</taxon>
        <taxon>Streptomycetaceae</taxon>
        <taxon>Streptomyces</taxon>
    </lineage>
</organism>
<feature type="non-terminal residue" evidence="12">
    <location>
        <position position="65"/>
    </location>
</feature>
<keyword evidence="2" id="KW-0813">Transport</keyword>
<comment type="function">
    <text evidence="8">The phosphoenolpyruvate-dependent sugar phosphotransferase system (sugar PTS), a major carbohydrate active transport system, catalyzes the phosphorylation of incoming sugar substrates concomitantly with their translocation across the cell membrane. The enzyme II UlaABC PTS system is involved in ascorbate transport.</text>
</comment>
<dbReference type="SUPFAM" id="SSF55804">
    <property type="entry name" value="Phoshotransferase/anion transport protein"/>
    <property type="match status" value="1"/>
</dbReference>
<evidence type="ECO:0000256" key="7">
    <source>
        <dbReference type="ARBA" id="ARBA00022777"/>
    </source>
</evidence>
<dbReference type="InterPro" id="IPR051351">
    <property type="entry name" value="Ascorbate-PTS_EIIA_comp"/>
</dbReference>
<dbReference type="PANTHER" id="PTHR36203:SF1">
    <property type="entry name" value="ASCORBATE-SPECIFIC PTS SYSTEM EIIA COMPONENT"/>
    <property type="match status" value="1"/>
</dbReference>
<evidence type="ECO:0000256" key="8">
    <source>
        <dbReference type="ARBA" id="ARBA00037387"/>
    </source>
</evidence>
<dbReference type="AlphaFoldDB" id="A0A6G4UD40"/>
<dbReference type="Gene3D" id="3.40.930.10">
    <property type="entry name" value="Mannitol-specific EII, Chain A"/>
    <property type="match status" value="1"/>
</dbReference>
<evidence type="ECO:0000259" key="11">
    <source>
        <dbReference type="PROSITE" id="PS51094"/>
    </source>
</evidence>
<evidence type="ECO:0000313" key="12">
    <source>
        <dbReference type="EMBL" id="NGN70063.1"/>
    </source>
</evidence>
<keyword evidence="6" id="KW-0598">Phosphotransferase system</keyword>
<keyword evidence="13" id="KW-1185">Reference proteome</keyword>
<dbReference type="Proteomes" id="UP000481583">
    <property type="component" value="Unassembled WGS sequence"/>
</dbReference>
<dbReference type="InterPro" id="IPR002178">
    <property type="entry name" value="PTS_EIIA_type-2_dom"/>
</dbReference>
<dbReference type="GO" id="GO:0009401">
    <property type="term" value="P:phosphoenolpyruvate-dependent sugar phosphotransferase system"/>
    <property type="evidence" value="ECO:0007669"/>
    <property type="project" value="UniProtKB-KW"/>
</dbReference>
<evidence type="ECO:0000256" key="5">
    <source>
        <dbReference type="ARBA" id="ARBA00022679"/>
    </source>
</evidence>
<keyword evidence="12" id="KW-0762">Sugar transport</keyword>
<dbReference type="InterPro" id="IPR016152">
    <property type="entry name" value="PTrfase/Anion_transptr"/>
</dbReference>
<evidence type="ECO:0000256" key="10">
    <source>
        <dbReference type="ARBA" id="ARBA00042072"/>
    </source>
</evidence>
<reference evidence="12 13" key="1">
    <citation type="submission" date="2020-02" db="EMBL/GenBank/DDBJ databases">
        <title>Whole-genome analyses of novel actinobacteria.</title>
        <authorList>
            <person name="Sahin N."/>
        </authorList>
    </citation>
    <scope>NUCLEOTIDE SEQUENCE [LARGE SCALE GENOMIC DNA]</scope>
    <source>
        <strain evidence="12 13">A7024</strain>
    </source>
</reference>
<dbReference type="GO" id="GO:0005737">
    <property type="term" value="C:cytoplasm"/>
    <property type="evidence" value="ECO:0007669"/>
    <property type="project" value="UniProtKB-SubCell"/>
</dbReference>
<dbReference type="EMBL" id="JAAKZV010000398">
    <property type="protein sequence ID" value="NGN70063.1"/>
    <property type="molecule type" value="Genomic_DNA"/>
</dbReference>
<keyword evidence="4" id="KW-0597">Phosphoprotein</keyword>
<dbReference type="PROSITE" id="PS51094">
    <property type="entry name" value="PTS_EIIA_TYPE_2"/>
    <property type="match status" value="1"/>
</dbReference>
<gene>
    <name evidence="12" type="ORF">G5C51_40020</name>
</gene>
<dbReference type="PANTHER" id="PTHR36203">
    <property type="entry name" value="ASCORBATE-SPECIFIC PTS SYSTEM EIIA COMPONENT"/>
    <property type="match status" value="1"/>
</dbReference>
<dbReference type="RefSeq" id="WP_165245546.1">
    <property type="nucleotide sequence ID" value="NZ_JAAKZV010000398.1"/>
</dbReference>
<evidence type="ECO:0000256" key="9">
    <source>
        <dbReference type="ARBA" id="ARBA00041175"/>
    </source>
</evidence>
<accession>A0A6G4UD40</accession>
<evidence type="ECO:0000256" key="4">
    <source>
        <dbReference type="ARBA" id="ARBA00022553"/>
    </source>
</evidence>
<protein>
    <recommendedName>
        <fullName evidence="9">Ascorbate-specific PTS system EIIA component</fullName>
    </recommendedName>
    <alternativeName>
        <fullName evidence="10">Ascorbate-specific phosphotransferase enzyme IIA component</fullName>
    </alternativeName>
</protein>
<evidence type="ECO:0000256" key="2">
    <source>
        <dbReference type="ARBA" id="ARBA00022448"/>
    </source>
</evidence>
<keyword evidence="5" id="KW-0808">Transferase</keyword>
<keyword evidence="7" id="KW-0418">Kinase</keyword>
<evidence type="ECO:0000256" key="6">
    <source>
        <dbReference type="ARBA" id="ARBA00022683"/>
    </source>
</evidence>
<evidence type="ECO:0000313" key="13">
    <source>
        <dbReference type="Proteomes" id="UP000481583"/>
    </source>
</evidence>
<evidence type="ECO:0000256" key="3">
    <source>
        <dbReference type="ARBA" id="ARBA00022490"/>
    </source>
</evidence>
<comment type="caution">
    <text evidence="12">The sequence shown here is derived from an EMBL/GenBank/DDBJ whole genome shotgun (WGS) entry which is preliminary data.</text>
</comment>
<keyword evidence="3" id="KW-0963">Cytoplasm</keyword>
<proteinExistence type="predicted"/>